<reference evidence="1 2" key="1">
    <citation type="journal article" date="2024" name="Plant Biotechnol. J.">
        <title>Genome and CRISPR/Cas9 system of a widespread forest tree (Populus alba) in the world.</title>
        <authorList>
            <person name="Liu Y.J."/>
            <person name="Jiang P.F."/>
            <person name="Han X.M."/>
            <person name="Li X.Y."/>
            <person name="Wang H.M."/>
            <person name="Wang Y.J."/>
            <person name="Wang X.X."/>
            <person name="Zeng Q.Y."/>
        </authorList>
    </citation>
    <scope>NUCLEOTIDE SEQUENCE [LARGE SCALE GENOMIC DNA]</scope>
    <source>
        <strain evidence="2">cv. PAL-ZL1</strain>
    </source>
</reference>
<evidence type="ECO:0000313" key="1">
    <source>
        <dbReference type="EMBL" id="KAL3591393.1"/>
    </source>
</evidence>
<protein>
    <submittedName>
        <fullName evidence="1">Uncharacterized protein</fullName>
    </submittedName>
</protein>
<evidence type="ECO:0000313" key="2">
    <source>
        <dbReference type="Proteomes" id="UP000309997"/>
    </source>
</evidence>
<comment type="caution">
    <text evidence="1">The sequence shown here is derived from an EMBL/GenBank/DDBJ whole genome shotgun (WGS) entry which is preliminary data.</text>
</comment>
<gene>
    <name evidence="1" type="ORF">D5086_010033</name>
</gene>
<name>A0ACC4C9X2_POPAL</name>
<dbReference type="Proteomes" id="UP000309997">
    <property type="component" value="Unassembled WGS sequence"/>
</dbReference>
<dbReference type="EMBL" id="RCHU02000005">
    <property type="protein sequence ID" value="KAL3591393.1"/>
    <property type="molecule type" value="Genomic_DNA"/>
</dbReference>
<keyword evidence="2" id="KW-1185">Reference proteome</keyword>
<proteinExistence type="predicted"/>
<organism evidence="1 2">
    <name type="scientific">Populus alba</name>
    <name type="common">White poplar</name>
    <dbReference type="NCBI Taxonomy" id="43335"/>
    <lineage>
        <taxon>Eukaryota</taxon>
        <taxon>Viridiplantae</taxon>
        <taxon>Streptophyta</taxon>
        <taxon>Embryophyta</taxon>
        <taxon>Tracheophyta</taxon>
        <taxon>Spermatophyta</taxon>
        <taxon>Magnoliopsida</taxon>
        <taxon>eudicotyledons</taxon>
        <taxon>Gunneridae</taxon>
        <taxon>Pentapetalae</taxon>
        <taxon>rosids</taxon>
        <taxon>fabids</taxon>
        <taxon>Malpighiales</taxon>
        <taxon>Salicaceae</taxon>
        <taxon>Saliceae</taxon>
        <taxon>Populus</taxon>
    </lineage>
</organism>
<accession>A0ACC4C9X2</accession>
<sequence length="177" mass="19608">MSCGCGDGNSSGSRVAKEDASNCDHLEKRDSKAGVENKLPYKNILNFRLNPHGMVYFEYRLVSTLFFGGLEQKREAPDGMALPFIMLESLVVLGFALHNIAIHTGSGSHLIKCMYCALKLPSNGFGYHSLPVHGCIVPQKLEGEHLYCKHMAHIQFSQPSKKSWLVISIDSAKHKMT</sequence>